<protein>
    <submittedName>
        <fullName evidence="1">Uncharacterized protein</fullName>
    </submittedName>
</protein>
<proteinExistence type="predicted"/>
<evidence type="ECO:0000313" key="2">
    <source>
        <dbReference type="Proteomes" id="UP000886865"/>
    </source>
</evidence>
<dbReference type="AlphaFoldDB" id="A0A9D1FI75"/>
<accession>A0A9D1FI75</accession>
<organism evidence="1 2">
    <name type="scientific">Candidatus Galligastranaerophilus intestinavium</name>
    <dbReference type="NCBI Taxonomy" id="2840836"/>
    <lineage>
        <taxon>Bacteria</taxon>
        <taxon>Candidatus Galligastranaerophilus</taxon>
    </lineage>
</organism>
<evidence type="ECO:0000313" key="1">
    <source>
        <dbReference type="EMBL" id="HIS74013.1"/>
    </source>
</evidence>
<comment type="caution">
    <text evidence="1">The sequence shown here is derived from an EMBL/GenBank/DDBJ whole genome shotgun (WGS) entry which is preliminary data.</text>
</comment>
<reference evidence="1" key="1">
    <citation type="submission" date="2020-10" db="EMBL/GenBank/DDBJ databases">
        <authorList>
            <person name="Gilroy R."/>
        </authorList>
    </citation>
    <scope>NUCLEOTIDE SEQUENCE</scope>
    <source>
        <strain evidence="1">CHK152-2871</strain>
    </source>
</reference>
<reference evidence="1" key="2">
    <citation type="journal article" date="2021" name="PeerJ">
        <title>Extensive microbial diversity within the chicken gut microbiome revealed by metagenomics and culture.</title>
        <authorList>
            <person name="Gilroy R."/>
            <person name="Ravi A."/>
            <person name="Getino M."/>
            <person name="Pursley I."/>
            <person name="Horton D.L."/>
            <person name="Alikhan N.F."/>
            <person name="Baker D."/>
            <person name="Gharbi K."/>
            <person name="Hall N."/>
            <person name="Watson M."/>
            <person name="Adriaenssens E.M."/>
            <person name="Foster-Nyarko E."/>
            <person name="Jarju S."/>
            <person name="Secka A."/>
            <person name="Antonio M."/>
            <person name="Oren A."/>
            <person name="Chaudhuri R.R."/>
            <person name="La Ragione R."/>
            <person name="Hildebrand F."/>
            <person name="Pallen M.J."/>
        </authorList>
    </citation>
    <scope>NUCLEOTIDE SEQUENCE</scope>
    <source>
        <strain evidence="1">CHK152-2871</strain>
    </source>
</reference>
<dbReference type="EMBL" id="DVJQ01000027">
    <property type="protein sequence ID" value="HIS74013.1"/>
    <property type="molecule type" value="Genomic_DNA"/>
</dbReference>
<sequence>MNENFNYKGLSEKELIGLCSDKLATKRHRVAYWTSEAYSFGEHYRNYGYYPSFLPLFVYSDHGVGGIQEVFKHELENNAPAFFVFNEKKYKNYKKQSRKPCYITIPPLIWYRKHNKIEQSKNAKGTIAFPSHSTPEVDSCFDIRKYIEELKSLPEDMQPVCVCLHMHDINKGRHKIFLENNIPVYTAGNAFDIRYAQRFYDILRNFKYSCSNLIGSYTYYSIEMKIPFSLFGESCKYINKADANLEHGTYNYKNKDYLLEEKIFLGIHKEITPQQKKIVENNTNNPKAISRLKMAKILWLSYFKHKIRKVFK</sequence>
<dbReference type="Proteomes" id="UP000886865">
    <property type="component" value="Unassembled WGS sequence"/>
</dbReference>
<gene>
    <name evidence="1" type="ORF">IAA86_03215</name>
</gene>
<name>A0A9D1FI75_9BACT</name>